<dbReference type="EMBL" id="JBBMQO010000009">
    <property type="protein sequence ID" value="MEM5502995.1"/>
    <property type="molecule type" value="Genomic_DNA"/>
</dbReference>
<dbReference type="CDD" id="cd13665">
    <property type="entry name" value="PBP2_TRAP_Dctp3_4"/>
    <property type="match status" value="1"/>
</dbReference>
<reference evidence="3 4" key="1">
    <citation type="submission" date="2024-03" db="EMBL/GenBank/DDBJ databases">
        <title>Community enrichment and isolation of bacterial strains for fucoidan degradation.</title>
        <authorList>
            <person name="Sichert A."/>
        </authorList>
    </citation>
    <scope>NUCLEOTIDE SEQUENCE [LARGE SCALE GENOMIC DNA]</scope>
    <source>
        <strain evidence="3 4">AS62</strain>
    </source>
</reference>
<name>A0ABU9TA50_9HYPH</name>
<evidence type="ECO:0000313" key="3">
    <source>
        <dbReference type="EMBL" id="MEM5502995.1"/>
    </source>
</evidence>
<protein>
    <submittedName>
        <fullName evidence="3">TRAP transporter substrate-binding protein</fullName>
    </submittedName>
</protein>
<dbReference type="PANTHER" id="PTHR33376:SF15">
    <property type="entry name" value="BLL6794 PROTEIN"/>
    <property type="match status" value="1"/>
</dbReference>
<dbReference type="RefSeq" id="WP_342849198.1">
    <property type="nucleotide sequence ID" value="NZ_JBBMQO010000009.1"/>
</dbReference>
<accession>A0ABU9TA50</accession>
<evidence type="ECO:0000256" key="2">
    <source>
        <dbReference type="SAM" id="SignalP"/>
    </source>
</evidence>
<feature type="chain" id="PRO_5046002790" evidence="2">
    <location>
        <begin position="22"/>
        <end position="305"/>
    </location>
</feature>
<dbReference type="InterPro" id="IPR038404">
    <property type="entry name" value="TRAP_DctP_sf"/>
</dbReference>
<keyword evidence="1 2" id="KW-0732">Signal</keyword>
<sequence length="305" mass="32159">MKIIRIGALLCAMVSGASAFAGELKLAHFVPPTHPMDQHVMRPMADAFNAAVGGTSEIKIYPAGELGPGPKAQYKRVATGVAELAFVLPDFTSDIFPVLTGYEKPGLFTDGATATEAMWNNVDAIKAEVDRAVPLAFWANNTTILITRDKLVRSPADMAGLKIRIASDNMAQIITAWGGVPVSMSPADAYQAISTGVVDGVYIDPTAFSAYKLYEVTKYATVNIPGSISSFLLAMNLDAYGGLSEEERTALHAASGKELSMKAAAAFAEVGKSALVSAEENGVEMITLTADEVGVFAELSPFKAD</sequence>
<evidence type="ECO:0000313" key="4">
    <source>
        <dbReference type="Proteomes" id="UP001477870"/>
    </source>
</evidence>
<feature type="signal peptide" evidence="2">
    <location>
        <begin position="1"/>
        <end position="21"/>
    </location>
</feature>
<gene>
    <name evidence="3" type="ORF">WNY59_15510</name>
</gene>
<dbReference type="PANTHER" id="PTHR33376">
    <property type="match status" value="1"/>
</dbReference>
<organism evidence="3 4">
    <name type="scientific">Ahrensia kielensis</name>
    <dbReference type="NCBI Taxonomy" id="76980"/>
    <lineage>
        <taxon>Bacteria</taxon>
        <taxon>Pseudomonadati</taxon>
        <taxon>Pseudomonadota</taxon>
        <taxon>Alphaproteobacteria</taxon>
        <taxon>Hyphomicrobiales</taxon>
        <taxon>Ahrensiaceae</taxon>
        <taxon>Ahrensia</taxon>
    </lineage>
</organism>
<keyword evidence="4" id="KW-1185">Reference proteome</keyword>
<dbReference type="NCBIfam" id="NF037995">
    <property type="entry name" value="TRAP_S1"/>
    <property type="match status" value="1"/>
</dbReference>
<evidence type="ECO:0000256" key="1">
    <source>
        <dbReference type="ARBA" id="ARBA00022729"/>
    </source>
</evidence>
<dbReference type="Proteomes" id="UP001477870">
    <property type="component" value="Unassembled WGS sequence"/>
</dbReference>
<comment type="caution">
    <text evidence="3">The sequence shown here is derived from an EMBL/GenBank/DDBJ whole genome shotgun (WGS) entry which is preliminary data.</text>
</comment>
<proteinExistence type="predicted"/>
<dbReference type="Pfam" id="PF03480">
    <property type="entry name" value="DctP"/>
    <property type="match status" value="1"/>
</dbReference>
<dbReference type="InterPro" id="IPR018389">
    <property type="entry name" value="DctP_fam"/>
</dbReference>
<dbReference type="Gene3D" id="3.40.190.170">
    <property type="entry name" value="Bacterial extracellular solute-binding protein, family 7"/>
    <property type="match status" value="1"/>
</dbReference>